<gene>
    <name evidence="1" type="ORF">Goari_012931</name>
</gene>
<feature type="non-terminal residue" evidence="1">
    <location>
        <position position="1"/>
    </location>
</feature>
<dbReference type="Proteomes" id="UP000593577">
    <property type="component" value="Unassembled WGS sequence"/>
</dbReference>
<comment type="caution">
    <text evidence="1">The sequence shown here is derived from an EMBL/GenBank/DDBJ whole genome shotgun (WGS) entry which is preliminary data.</text>
</comment>
<dbReference type="AlphaFoldDB" id="A0A7J8XDT6"/>
<name>A0A7J8XDT6_GOSAI</name>
<sequence>MDRLDISWKRGIKQLSVKSDCLVAVNMLNGQTEEIERSMTANSMVALGRNVLLDLRIYDVRPNRI</sequence>
<organism evidence="1 2">
    <name type="scientific">Gossypium aridum</name>
    <name type="common">American cotton</name>
    <name type="synonym">Erioxylum aridum</name>
    <dbReference type="NCBI Taxonomy" id="34290"/>
    <lineage>
        <taxon>Eukaryota</taxon>
        <taxon>Viridiplantae</taxon>
        <taxon>Streptophyta</taxon>
        <taxon>Embryophyta</taxon>
        <taxon>Tracheophyta</taxon>
        <taxon>Spermatophyta</taxon>
        <taxon>Magnoliopsida</taxon>
        <taxon>eudicotyledons</taxon>
        <taxon>Gunneridae</taxon>
        <taxon>Pentapetalae</taxon>
        <taxon>rosids</taxon>
        <taxon>malvids</taxon>
        <taxon>Malvales</taxon>
        <taxon>Malvaceae</taxon>
        <taxon>Malvoideae</taxon>
        <taxon>Gossypium</taxon>
    </lineage>
</organism>
<keyword evidence="2" id="KW-1185">Reference proteome</keyword>
<dbReference type="EMBL" id="JABFAA010000007">
    <property type="protein sequence ID" value="MBA0685260.1"/>
    <property type="molecule type" value="Genomic_DNA"/>
</dbReference>
<proteinExistence type="predicted"/>
<reference evidence="1 2" key="1">
    <citation type="journal article" date="2019" name="Genome Biol. Evol.">
        <title>Insights into the evolution of the New World diploid cottons (Gossypium, subgenus Houzingenia) based on genome sequencing.</title>
        <authorList>
            <person name="Grover C.E."/>
            <person name="Arick M.A. 2nd"/>
            <person name="Thrash A."/>
            <person name="Conover J.L."/>
            <person name="Sanders W.S."/>
            <person name="Peterson D.G."/>
            <person name="Frelichowski J.E."/>
            <person name="Scheffler J.A."/>
            <person name="Scheffler B.E."/>
            <person name="Wendel J.F."/>
        </authorList>
    </citation>
    <scope>NUCLEOTIDE SEQUENCE [LARGE SCALE GENOMIC DNA]</scope>
    <source>
        <strain evidence="1">185</strain>
        <tissue evidence="1">Leaf</tissue>
    </source>
</reference>
<protein>
    <submittedName>
        <fullName evidence="1">Uncharacterized protein</fullName>
    </submittedName>
</protein>
<evidence type="ECO:0000313" key="1">
    <source>
        <dbReference type="EMBL" id="MBA0685260.1"/>
    </source>
</evidence>
<evidence type="ECO:0000313" key="2">
    <source>
        <dbReference type="Proteomes" id="UP000593577"/>
    </source>
</evidence>
<accession>A0A7J8XDT6</accession>